<comment type="caution">
    <text evidence="2">The sequence shown here is derived from an EMBL/GenBank/DDBJ whole genome shotgun (WGS) entry which is preliminary data.</text>
</comment>
<organism evidence="2 3">
    <name type="scientific">Streptomyces johnsoniae</name>
    <dbReference type="NCBI Taxonomy" id="3075532"/>
    <lineage>
        <taxon>Bacteria</taxon>
        <taxon>Bacillati</taxon>
        <taxon>Actinomycetota</taxon>
        <taxon>Actinomycetes</taxon>
        <taxon>Kitasatosporales</taxon>
        <taxon>Streptomycetaceae</taxon>
        <taxon>Streptomyces</taxon>
    </lineage>
</organism>
<feature type="region of interest" description="Disordered" evidence="1">
    <location>
        <begin position="24"/>
        <end position="49"/>
    </location>
</feature>
<dbReference type="EMBL" id="JAVREV010000022">
    <property type="protein sequence ID" value="MDT0446793.1"/>
    <property type="molecule type" value="Genomic_DNA"/>
</dbReference>
<protein>
    <submittedName>
        <fullName evidence="2">Uncharacterized protein</fullName>
    </submittedName>
</protein>
<dbReference type="Proteomes" id="UP001183615">
    <property type="component" value="Unassembled WGS sequence"/>
</dbReference>
<evidence type="ECO:0000313" key="3">
    <source>
        <dbReference type="Proteomes" id="UP001183615"/>
    </source>
</evidence>
<gene>
    <name evidence="2" type="ORF">RM779_29980</name>
</gene>
<dbReference type="RefSeq" id="WP_311620934.1">
    <property type="nucleotide sequence ID" value="NZ_JAVREV010000022.1"/>
</dbReference>
<accession>A0ABU2SDB6</accession>
<name>A0ABU2SDB6_9ACTN</name>
<evidence type="ECO:0000313" key="2">
    <source>
        <dbReference type="EMBL" id="MDT0446793.1"/>
    </source>
</evidence>
<reference evidence="3" key="1">
    <citation type="submission" date="2023-07" db="EMBL/GenBank/DDBJ databases">
        <title>30 novel species of actinomycetes from the DSMZ collection.</title>
        <authorList>
            <person name="Nouioui I."/>
        </authorList>
    </citation>
    <scope>NUCLEOTIDE SEQUENCE [LARGE SCALE GENOMIC DNA]</scope>
    <source>
        <strain evidence="3">DSM 41886</strain>
    </source>
</reference>
<keyword evidence="3" id="KW-1185">Reference proteome</keyword>
<feature type="compositionally biased region" description="Basic and acidic residues" evidence="1">
    <location>
        <begin position="30"/>
        <end position="49"/>
    </location>
</feature>
<sequence length="49" mass="5403">MDTTLVAAEPLTLDGFSPVITVEPATETTLGREQHRDADKADYWEGTRP</sequence>
<evidence type="ECO:0000256" key="1">
    <source>
        <dbReference type="SAM" id="MobiDB-lite"/>
    </source>
</evidence>
<proteinExistence type="predicted"/>